<sequence length="531" mass="57767">MEESTLAEQNDIKVKGQENLELIEAGKAGPVGSPNEPPSPKQPIRDQKTAYLTTDVNILENGIGLEHELPDINFQSSGIWDEIRIDSVTSPSTTQVLTISAAPLTGPATIATGNGSLYGILTCTSPLTQNSSVTPMNDKQAGEEVEGGNTPKMEEDLKTRTECEDSDDVNTPKVNGATENSKEERQDELNSSDVNAKQAGEEVEKEGGITTKMEEDLNTRTEYDNKDAVNTPEIDSATEDSKEEGQNGGNIPTVNAKQAGEEVEKGGGNTPKMEEDFKTRTECEDSDDVNTPKVNGATENSKEERQDEMNSSDVNAKQAGEEVEKGGGITLKMEEDLKTRTVVNAKQTGEEVERRGGDTQKMEEDLKTSTEFDNKEAVNTPEMESTTEDSKEDGQNGGNIPTDYNGECDSEQDADNSPSWLKGTKIWQFLFFGFFLILLYISTQITCIPSACGTPASNPHKYAADPQSTQVGEKCLLVTIVDEHKKYHAECHEKKCPICTKANSLEERLKNKKSVISDLVLASKVGSESSK</sequence>
<dbReference type="EMBL" id="JH816012">
    <property type="protein sequence ID" value="EKC27710.1"/>
    <property type="molecule type" value="Genomic_DNA"/>
</dbReference>
<feature type="transmembrane region" description="Helical" evidence="2">
    <location>
        <begin position="426"/>
        <end position="443"/>
    </location>
</feature>
<dbReference type="HOGENOM" id="CLU_513141_0_0_1"/>
<feature type="region of interest" description="Disordered" evidence="1">
    <location>
        <begin position="1"/>
        <end position="46"/>
    </location>
</feature>
<feature type="compositionally biased region" description="Basic and acidic residues" evidence="1">
    <location>
        <begin position="152"/>
        <end position="163"/>
    </location>
</feature>
<feature type="compositionally biased region" description="Basic and acidic residues" evidence="1">
    <location>
        <begin position="348"/>
        <end position="376"/>
    </location>
</feature>
<dbReference type="InParanoid" id="K1QFT7"/>
<feature type="region of interest" description="Disordered" evidence="1">
    <location>
        <begin position="129"/>
        <end position="416"/>
    </location>
</feature>
<keyword evidence="2" id="KW-0472">Membrane</keyword>
<feature type="compositionally biased region" description="Basic and acidic residues" evidence="1">
    <location>
        <begin position="199"/>
        <end position="227"/>
    </location>
</feature>
<keyword evidence="2" id="KW-0812">Transmembrane</keyword>
<reference evidence="3" key="1">
    <citation type="journal article" date="2012" name="Nature">
        <title>The oyster genome reveals stress adaptation and complexity of shell formation.</title>
        <authorList>
            <person name="Zhang G."/>
            <person name="Fang X."/>
            <person name="Guo X."/>
            <person name="Li L."/>
            <person name="Luo R."/>
            <person name="Xu F."/>
            <person name="Yang P."/>
            <person name="Zhang L."/>
            <person name="Wang X."/>
            <person name="Qi H."/>
            <person name="Xiong Z."/>
            <person name="Que H."/>
            <person name="Xie Y."/>
            <person name="Holland P.W."/>
            <person name="Paps J."/>
            <person name="Zhu Y."/>
            <person name="Wu F."/>
            <person name="Chen Y."/>
            <person name="Wang J."/>
            <person name="Peng C."/>
            <person name="Meng J."/>
            <person name="Yang L."/>
            <person name="Liu J."/>
            <person name="Wen B."/>
            <person name="Zhang N."/>
            <person name="Huang Z."/>
            <person name="Zhu Q."/>
            <person name="Feng Y."/>
            <person name="Mount A."/>
            <person name="Hedgecock D."/>
            <person name="Xu Z."/>
            <person name="Liu Y."/>
            <person name="Domazet-Loso T."/>
            <person name="Du Y."/>
            <person name="Sun X."/>
            <person name="Zhang S."/>
            <person name="Liu B."/>
            <person name="Cheng P."/>
            <person name="Jiang X."/>
            <person name="Li J."/>
            <person name="Fan D."/>
            <person name="Wang W."/>
            <person name="Fu W."/>
            <person name="Wang T."/>
            <person name="Wang B."/>
            <person name="Zhang J."/>
            <person name="Peng Z."/>
            <person name="Li Y."/>
            <person name="Li N."/>
            <person name="Wang J."/>
            <person name="Chen M."/>
            <person name="He Y."/>
            <person name="Tan F."/>
            <person name="Song X."/>
            <person name="Zheng Q."/>
            <person name="Huang R."/>
            <person name="Yang H."/>
            <person name="Du X."/>
            <person name="Chen L."/>
            <person name="Yang M."/>
            <person name="Gaffney P.M."/>
            <person name="Wang S."/>
            <person name="Luo L."/>
            <person name="She Z."/>
            <person name="Ming Y."/>
            <person name="Huang W."/>
            <person name="Zhang S."/>
            <person name="Huang B."/>
            <person name="Zhang Y."/>
            <person name="Qu T."/>
            <person name="Ni P."/>
            <person name="Miao G."/>
            <person name="Wang J."/>
            <person name="Wang Q."/>
            <person name="Steinberg C.E."/>
            <person name="Wang H."/>
            <person name="Li N."/>
            <person name="Qian L."/>
            <person name="Zhang G."/>
            <person name="Li Y."/>
            <person name="Yang H."/>
            <person name="Liu X."/>
            <person name="Wang J."/>
            <person name="Yin Y."/>
            <person name="Wang J."/>
        </authorList>
    </citation>
    <scope>NUCLEOTIDE SEQUENCE [LARGE SCALE GENOMIC DNA]</scope>
    <source>
        <strain evidence="3">05x7-T-G4-1.051#20</strain>
    </source>
</reference>
<keyword evidence="2" id="KW-1133">Transmembrane helix</keyword>
<evidence type="ECO:0000256" key="1">
    <source>
        <dbReference type="SAM" id="MobiDB-lite"/>
    </source>
</evidence>
<gene>
    <name evidence="3" type="ORF">CGI_10002299</name>
</gene>
<protein>
    <submittedName>
        <fullName evidence="3">Uncharacterized protein</fullName>
    </submittedName>
</protein>
<evidence type="ECO:0000256" key="2">
    <source>
        <dbReference type="SAM" id="Phobius"/>
    </source>
</evidence>
<evidence type="ECO:0000313" key="3">
    <source>
        <dbReference type="EMBL" id="EKC27710.1"/>
    </source>
</evidence>
<organism evidence="3">
    <name type="scientific">Magallana gigas</name>
    <name type="common">Pacific oyster</name>
    <name type="synonym">Crassostrea gigas</name>
    <dbReference type="NCBI Taxonomy" id="29159"/>
    <lineage>
        <taxon>Eukaryota</taxon>
        <taxon>Metazoa</taxon>
        <taxon>Spiralia</taxon>
        <taxon>Lophotrochozoa</taxon>
        <taxon>Mollusca</taxon>
        <taxon>Bivalvia</taxon>
        <taxon>Autobranchia</taxon>
        <taxon>Pteriomorphia</taxon>
        <taxon>Ostreida</taxon>
        <taxon>Ostreoidea</taxon>
        <taxon>Ostreidae</taxon>
        <taxon>Magallana</taxon>
    </lineage>
</organism>
<accession>K1QFT7</accession>
<proteinExistence type="predicted"/>
<feature type="compositionally biased region" description="Basic and acidic residues" evidence="1">
    <location>
        <begin position="272"/>
        <end position="283"/>
    </location>
</feature>
<dbReference type="AlphaFoldDB" id="K1QFT7"/>
<name>K1QFT7_MAGGI</name>